<accession>A0A9P5NT97</accession>
<sequence>MAFVANILAGAANWFSDVFSSTGTQATAITSEVDTGPQRQDSSSSSTNNAVAYPVTAYNPFSFIGDLHVLSLGQRAGGHFLPLYATTIPPGAGSYFSLARWRTVLRDRARNLVLYFPDGTRIARIPANDWARAPPRRHRSDWIETAVRHRILGPLIGSFGVLAIAALIAKIVQHVVQRSHACSH</sequence>
<gene>
    <name evidence="1" type="ORF">CPB84DRAFT_1845234</name>
</gene>
<proteinExistence type="predicted"/>
<comment type="caution">
    <text evidence="1">The sequence shown here is derived from an EMBL/GenBank/DDBJ whole genome shotgun (WGS) entry which is preliminary data.</text>
</comment>
<keyword evidence="2" id="KW-1185">Reference proteome</keyword>
<evidence type="ECO:0000313" key="2">
    <source>
        <dbReference type="Proteomes" id="UP000724874"/>
    </source>
</evidence>
<dbReference type="EMBL" id="JADNYJ010000025">
    <property type="protein sequence ID" value="KAF8904696.1"/>
    <property type="molecule type" value="Genomic_DNA"/>
</dbReference>
<dbReference type="OrthoDB" id="10586726at2759"/>
<dbReference type="Proteomes" id="UP000724874">
    <property type="component" value="Unassembled WGS sequence"/>
</dbReference>
<name>A0A9P5NT97_GYMJU</name>
<protein>
    <submittedName>
        <fullName evidence="1">Uncharacterized protein</fullName>
    </submittedName>
</protein>
<reference evidence="1" key="1">
    <citation type="submission" date="2020-11" db="EMBL/GenBank/DDBJ databases">
        <authorList>
            <consortium name="DOE Joint Genome Institute"/>
            <person name="Ahrendt S."/>
            <person name="Riley R."/>
            <person name="Andreopoulos W."/>
            <person name="LaButti K."/>
            <person name="Pangilinan J."/>
            <person name="Ruiz-duenas F.J."/>
            <person name="Barrasa J.M."/>
            <person name="Sanchez-Garcia M."/>
            <person name="Camarero S."/>
            <person name="Miyauchi S."/>
            <person name="Serrano A."/>
            <person name="Linde D."/>
            <person name="Babiker R."/>
            <person name="Drula E."/>
            <person name="Ayuso-Fernandez I."/>
            <person name="Pacheco R."/>
            <person name="Padilla G."/>
            <person name="Ferreira P."/>
            <person name="Barriuso J."/>
            <person name="Kellner H."/>
            <person name="Castanera R."/>
            <person name="Alfaro M."/>
            <person name="Ramirez L."/>
            <person name="Pisabarro A.G."/>
            <person name="Kuo A."/>
            <person name="Tritt A."/>
            <person name="Lipzen A."/>
            <person name="He G."/>
            <person name="Yan M."/>
            <person name="Ng V."/>
            <person name="Cullen D."/>
            <person name="Martin F."/>
            <person name="Rosso M.-N."/>
            <person name="Henrissat B."/>
            <person name="Hibbett D."/>
            <person name="Martinez A.T."/>
            <person name="Grigoriev I.V."/>
        </authorList>
    </citation>
    <scope>NUCLEOTIDE SEQUENCE</scope>
    <source>
        <strain evidence="1">AH 44721</strain>
    </source>
</reference>
<evidence type="ECO:0000313" key="1">
    <source>
        <dbReference type="EMBL" id="KAF8904696.1"/>
    </source>
</evidence>
<organism evidence="1 2">
    <name type="scientific">Gymnopilus junonius</name>
    <name type="common">Spectacular rustgill mushroom</name>
    <name type="synonym">Gymnopilus spectabilis subsp. junonius</name>
    <dbReference type="NCBI Taxonomy" id="109634"/>
    <lineage>
        <taxon>Eukaryota</taxon>
        <taxon>Fungi</taxon>
        <taxon>Dikarya</taxon>
        <taxon>Basidiomycota</taxon>
        <taxon>Agaricomycotina</taxon>
        <taxon>Agaricomycetes</taxon>
        <taxon>Agaricomycetidae</taxon>
        <taxon>Agaricales</taxon>
        <taxon>Agaricineae</taxon>
        <taxon>Hymenogastraceae</taxon>
        <taxon>Gymnopilus</taxon>
    </lineage>
</organism>
<dbReference type="AlphaFoldDB" id="A0A9P5NT97"/>